<feature type="region of interest" description="Disordered" evidence="1">
    <location>
        <begin position="262"/>
        <end position="390"/>
    </location>
</feature>
<evidence type="ECO:0000313" key="3">
    <source>
        <dbReference type="Proteomes" id="UP000398389"/>
    </source>
</evidence>
<feature type="compositionally biased region" description="Basic and acidic residues" evidence="1">
    <location>
        <begin position="278"/>
        <end position="292"/>
    </location>
</feature>
<dbReference type="RefSeq" id="XP_031853357.1">
    <property type="nucleotide sequence ID" value="XM_031997466.1"/>
</dbReference>
<reference evidence="2 3" key="1">
    <citation type="submission" date="2019-09" db="EMBL/GenBank/DDBJ databases">
        <authorList>
            <person name="Brejova B."/>
        </authorList>
    </citation>
    <scope>NUCLEOTIDE SEQUENCE [LARGE SCALE GENOMIC DNA]</scope>
</reference>
<feature type="compositionally biased region" description="Polar residues" evidence="1">
    <location>
        <begin position="216"/>
        <end position="225"/>
    </location>
</feature>
<feature type="compositionally biased region" description="Acidic residues" evidence="1">
    <location>
        <begin position="319"/>
        <end position="335"/>
    </location>
</feature>
<feature type="region of interest" description="Disordered" evidence="1">
    <location>
        <begin position="209"/>
        <end position="236"/>
    </location>
</feature>
<gene>
    <name evidence="2" type="ORF">SAPINGB_P002748</name>
</gene>
<name>A0A5E8BL98_9ASCO</name>
<dbReference type="AlphaFoldDB" id="A0A5E8BL98"/>
<dbReference type="EMBL" id="CABVLU010000002">
    <property type="protein sequence ID" value="VVT50408.1"/>
    <property type="molecule type" value="Genomic_DNA"/>
</dbReference>
<dbReference type="GeneID" id="43581566"/>
<proteinExistence type="predicted"/>
<feature type="compositionally biased region" description="Basic and acidic residues" evidence="1">
    <location>
        <begin position="372"/>
        <end position="390"/>
    </location>
</feature>
<protein>
    <recommendedName>
        <fullName evidence="4">BAG domain-containing protein</fullName>
    </recommendedName>
</protein>
<feature type="compositionally biased region" description="Acidic residues" evidence="1">
    <location>
        <begin position="362"/>
        <end position="371"/>
    </location>
</feature>
<keyword evidence="3" id="KW-1185">Reference proteome</keyword>
<feature type="region of interest" description="Disordered" evidence="1">
    <location>
        <begin position="1"/>
        <end position="43"/>
    </location>
</feature>
<evidence type="ECO:0000256" key="1">
    <source>
        <dbReference type="SAM" id="MobiDB-lite"/>
    </source>
</evidence>
<sequence>MSISTLSSSDKSKFSSYKEKLRSLSISKQGKQQPEESKQPIDFDPDAIIDDFYADNNVPETKSDTEVNGVYLHYKDRPFRIKFTRTDKKDELTVGRLKLIASMLLTPELIDSKIEELKPIRKYHKKSQLKTVISTDSLRNCYKDESIQPLDIYCFDLALYEKQLIDNNRSLVSYGVYTPSHIFVTVREEVKLPGMRGFKAKVSSKLNGAPAERKLSTSSTPNSVRRPSAAVPDQARTLSTANKSASVTLDSVPKTVPVAAAASTTATASAVTTSDNTEESKTTEPELEKSSDEVNEITEQDEADAILENETSVALNDNVENEIYEERQENEDNTDDKDKAEPEDGLNDEVSPKEDIDKETDTENGEAFEPIDEVKEKGTEKHLENAEEKLGLNGEVTKLNGTSKKSTFGPRKEIDDILADVEKDIVPELNEFISNVPKDEDDRIHNHLAIYENLLDKISLLKAVDILSELEDAELPSGEVPLSEKRRLAIKTIYQYLAKTNKALHDSEF</sequence>
<dbReference type="Proteomes" id="UP000398389">
    <property type="component" value="Unassembled WGS sequence"/>
</dbReference>
<feature type="compositionally biased region" description="Acidic residues" evidence="1">
    <location>
        <begin position="293"/>
        <end position="307"/>
    </location>
</feature>
<feature type="compositionally biased region" description="Low complexity" evidence="1">
    <location>
        <begin position="262"/>
        <end position="274"/>
    </location>
</feature>
<evidence type="ECO:0008006" key="4">
    <source>
        <dbReference type="Google" id="ProtNLM"/>
    </source>
</evidence>
<organism evidence="2 3">
    <name type="scientific">Magnusiomyces paraingens</name>
    <dbReference type="NCBI Taxonomy" id="2606893"/>
    <lineage>
        <taxon>Eukaryota</taxon>
        <taxon>Fungi</taxon>
        <taxon>Dikarya</taxon>
        <taxon>Ascomycota</taxon>
        <taxon>Saccharomycotina</taxon>
        <taxon>Dipodascomycetes</taxon>
        <taxon>Dipodascales</taxon>
        <taxon>Dipodascaceae</taxon>
        <taxon>Magnusiomyces</taxon>
    </lineage>
</organism>
<feature type="compositionally biased region" description="Basic and acidic residues" evidence="1">
    <location>
        <begin position="350"/>
        <end position="361"/>
    </location>
</feature>
<accession>A0A5E8BL98</accession>
<evidence type="ECO:0000313" key="2">
    <source>
        <dbReference type="EMBL" id="VVT50408.1"/>
    </source>
</evidence>
<feature type="compositionally biased region" description="Basic and acidic residues" evidence="1">
    <location>
        <begin position="10"/>
        <end position="22"/>
    </location>
</feature>